<dbReference type="HOGENOM" id="CLU_038149_2_2_14"/>
<dbReference type="STRING" id="243272.MARTH_orf003"/>
<gene>
    <name evidence="14" type="primary">dnaN</name>
    <name evidence="14" type="ordered locus">MARTH_orf003</name>
</gene>
<evidence type="ECO:0000256" key="2">
    <source>
        <dbReference type="ARBA" id="ARBA00004496"/>
    </source>
</evidence>
<evidence type="ECO:0000256" key="6">
    <source>
        <dbReference type="ARBA" id="ARBA00022679"/>
    </source>
</evidence>
<evidence type="ECO:0000256" key="10">
    <source>
        <dbReference type="ARBA" id="ARBA00023125"/>
    </source>
</evidence>
<reference evidence="14 15" key="1">
    <citation type="journal article" date="2008" name="Infect. Immun.">
        <title>Genome of Mycoplasma arthritidis.</title>
        <authorList>
            <person name="Dybvig K."/>
            <person name="Zuhua C."/>
            <person name="Lao P."/>
            <person name="Jordan D.S."/>
            <person name="French C.T."/>
            <person name="Tu A.H."/>
            <person name="Loraine A.E."/>
        </authorList>
    </citation>
    <scope>NUCLEOTIDE SEQUENCE [LARGE SCALE GENOMIC DNA]</scope>
    <source>
        <strain evidence="14 15">158L3-1</strain>
    </source>
</reference>
<feature type="domain" description="DNA polymerase III beta sliding clamp N-terminal" evidence="11">
    <location>
        <begin position="1"/>
        <end position="121"/>
    </location>
</feature>
<dbReference type="GO" id="GO:0009360">
    <property type="term" value="C:DNA polymerase III complex"/>
    <property type="evidence" value="ECO:0007669"/>
    <property type="project" value="InterPro"/>
</dbReference>
<evidence type="ECO:0000256" key="5">
    <source>
        <dbReference type="ARBA" id="ARBA00022490"/>
    </source>
</evidence>
<comment type="function">
    <text evidence="1">Confers DNA tethering and processivity to DNA polymerases and other proteins. Acts as a clamp, forming a ring around DNA (a reaction catalyzed by the clamp-loading complex) which diffuses in an ATP-independent manner freely and bidirectionally along dsDNA. Initially characterized for its ability to contact the catalytic subunit of DNA polymerase III (Pol III), a complex, multichain enzyme responsible for most of the replicative synthesis in bacteria; Pol III exhibits 3'-5' exonuclease proofreading activity. The beta chain is required for initiation of replication as well as for processivity of DNA replication.</text>
</comment>
<evidence type="ECO:0000259" key="12">
    <source>
        <dbReference type="Pfam" id="PF02767"/>
    </source>
</evidence>
<keyword evidence="15" id="KW-1185">Reference proteome</keyword>
<keyword evidence="9" id="KW-0239">DNA-directed DNA polymerase</keyword>
<comment type="subcellular location">
    <subcellularLocation>
        <location evidence="2">Cytoplasm</location>
    </subcellularLocation>
</comment>
<evidence type="ECO:0000259" key="11">
    <source>
        <dbReference type="Pfam" id="PF00712"/>
    </source>
</evidence>
<keyword evidence="7" id="KW-0548">Nucleotidyltransferase</keyword>
<keyword evidence="5" id="KW-0963">Cytoplasm</keyword>
<dbReference type="Pfam" id="PF02768">
    <property type="entry name" value="DNA_pol3_beta_3"/>
    <property type="match status" value="1"/>
</dbReference>
<proteinExistence type="inferred from homology"/>
<organism evidence="14 15">
    <name type="scientific">Metamycoplasma arthritidis (strain 158L3-1)</name>
    <name type="common">Mycoplasma arthritidis</name>
    <dbReference type="NCBI Taxonomy" id="243272"/>
    <lineage>
        <taxon>Bacteria</taxon>
        <taxon>Bacillati</taxon>
        <taxon>Mycoplasmatota</taxon>
        <taxon>Mycoplasmoidales</taxon>
        <taxon>Metamycoplasmataceae</taxon>
        <taxon>Metamycoplasma</taxon>
    </lineage>
</organism>
<evidence type="ECO:0000313" key="15">
    <source>
        <dbReference type="Proteomes" id="UP000008812"/>
    </source>
</evidence>
<dbReference type="SUPFAM" id="SSF55979">
    <property type="entry name" value="DNA clamp"/>
    <property type="match status" value="3"/>
</dbReference>
<feature type="domain" description="DNA polymerase III beta sliding clamp C-terminal" evidence="13">
    <location>
        <begin position="244"/>
        <end position="337"/>
    </location>
</feature>
<dbReference type="InterPro" id="IPR046938">
    <property type="entry name" value="DNA_clamp_sf"/>
</dbReference>
<keyword evidence="8" id="KW-0235">DNA replication</keyword>
<accession>B3PLR8</accession>
<dbReference type="EMBL" id="CP001047">
    <property type="protein sequence ID" value="ACF06970.1"/>
    <property type="molecule type" value="Genomic_DNA"/>
</dbReference>
<evidence type="ECO:0000256" key="7">
    <source>
        <dbReference type="ARBA" id="ARBA00022695"/>
    </source>
</evidence>
<sequence length="365" mass="40975">MEIKINKWLLDEAIERVAKAVDQNPFIPVMKGILVEAQDSMLTIIASNGEISIKHVIPSSVDMQILSPGIILVELSLLRNIVKKLDGDISLKSEGNLLTVTTEFDRYSLNLYDTSEYPEIDFAVYGETLKIKWDELKSITKNVSFAASNNEANLVLCCVNISAHDGKLKFVATNKYRYAEETKEIDSDANFNVSIQAKNLKDLTAFDFKDSVLLNISEHKIAFEVDSTIIQSKVVNQPYQDVSRIVPREFATCLKIEKRELNNLLSKASVIISETNNKIKLSIVDGILMIASTRDEIANAEIITKNFSYDGDELKLALNSKYLREAIAVFEGTINIHITKDKLRLVVKSDSHPNNIQLFTPQKGF</sequence>
<dbReference type="InterPro" id="IPR022637">
    <property type="entry name" value="DNA_polIII_beta_cen"/>
</dbReference>
<dbReference type="Gene3D" id="3.10.150.10">
    <property type="entry name" value="DNA Polymerase III, subunit A, domain 2"/>
    <property type="match status" value="1"/>
</dbReference>
<dbReference type="Proteomes" id="UP000008812">
    <property type="component" value="Chromosome"/>
</dbReference>
<dbReference type="AlphaFoldDB" id="B3PLR8"/>
<evidence type="ECO:0000256" key="1">
    <source>
        <dbReference type="ARBA" id="ARBA00002266"/>
    </source>
</evidence>
<feature type="domain" description="DNA polymerase III beta sliding clamp central" evidence="12">
    <location>
        <begin position="131"/>
        <end position="239"/>
    </location>
</feature>
<evidence type="ECO:0000313" key="14">
    <source>
        <dbReference type="EMBL" id="ACF06970.1"/>
    </source>
</evidence>
<dbReference type="Pfam" id="PF00712">
    <property type="entry name" value="DNA_pol3_beta"/>
    <property type="match status" value="1"/>
</dbReference>
<dbReference type="PANTHER" id="PTHR30478:SF0">
    <property type="entry name" value="BETA SLIDING CLAMP"/>
    <property type="match status" value="1"/>
</dbReference>
<dbReference type="KEGG" id="mat:MARTH_orf003"/>
<comment type="similarity">
    <text evidence="3">Belongs to the beta sliding clamp family.</text>
</comment>
<dbReference type="GO" id="GO:0005737">
    <property type="term" value="C:cytoplasm"/>
    <property type="evidence" value="ECO:0007669"/>
    <property type="project" value="UniProtKB-SubCell"/>
</dbReference>
<evidence type="ECO:0000256" key="8">
    <source>
        <dbReference type="ARBA" id="ARBA00022705"/>
    </source>
</evidence>
<evidence type="ECO:0000259" key="13">
    <source>
        <dbReference type="Pfam" id="PF02768"/>
    </source>
</evidence>
<dbReference type="RefSeq" id="WP_012497927.1">
    <property type="nucleotide sequence ID" value="NC_011025.1"/>
</dbReference>
<name>B3PLR8_META1</name>
<dbReference type="Pfam" id="PF02767">
    <property type="entry name" value="DNA_pol3_beta_2"/>
    <property type="match status" value="1"/>
</dbReference>
<evidence type="ECO:0000256" key="4">
    <source>
        <dbReference type="ARBA" id="ARBA00011400"/>
    </source>
</evidence>
<dbReference type="InterPro" id="IPR001001">
    <property type="entry name" value="DNA_polIII_beta"/>
</dbReference>
<dbReference type="SMART" id="SM00480">
    <property type="entry name" value="POL3Bc"/>
    <property type="match status" value="1"/>
</dbReference>
<evidence type="ECO:0000256" key="9">
    <source>
        <dbReference type="ARBA" id="ARBA00022932"/>
    </source>
</evidence>
<evidence type="ECO:0000256" key="3">
    <source>
        <dbReference type="ARBA" id="ARBA00010752"/>
    </source>
</evidence>
<dbReference type="Gene3D" id="3.70.10.10">
    <property type="match status" value="1"/>
</dbReference>
<dbReference type="GO" id="GO:0003677">
    <property type="term" value="F:DNA binding"/>
    <property type="evidence" value="ECO:0007669"/>
    <property type="project" value="UniProtKB-KW"/>
</dbReference>
<keyword evidence="10" id="KW-0238">DNA-binding</keyword>
<keyword evidence="6" id="KW-0808">Transferase</keyword>
<dbReference type="InterPro" id="IPR022634">
    <property type="entry name" value="DNA_polIII_beta_N"/>
</dbReference>
<dbReference type="InterPro" id="IPR022635">
    <property type="entry name" value="DNA_polIII_beta_C"/>
</dbReference>
<dbReference type="GO" id="GO:0003887">
    <property type="term" value="F:DNA-directed DNA polymerase activity"/>
    <property type="evidence" value="ECO:0007669"/>
    <property type="project" value="UniProtKB-KW"/>
</dbReference>
<dbReference type="PANTHER" id="PTHR30478">
    <property type="entry name" value="DNA POLYMERASE III SUBUNIT BETA"/>
    <property type="match status" value="1"/>
</dbReference>
<dbReference type="eggNOG" id="COG0592">
    <property type="taxonomic scope" value="Bacteria"/>
</dbReference>
<protein>
    <submittedName>
        <fullName evidence="14">DNA polymerase III, beta subunit</fullName>
    </submittedName>
</protein>
<dbReference type="NCBIfam" id="TIGR00663">
    <property type="entry name" value="dnan"/>
    <property type="match status" value="1"/>
</dbReference>
<comment type="subunit">
    <text evidence="4">Forms a ring-shaped head-to-tail homodimer around DNA which binds and tethers DNA polymerases and other proteins to the DNA. The DNA replisome complex has a single clamp-loading complex (3 tau and 1 each of delta, delta', psi and chi subunits) which binds 3 Pol III cores (1 core on the leading strand and 2 on the lagging strand) each with a beta sliding clamp dimer. Additional proteins in the replisome are other copies of gamma, psi and chi, Ssb, DNA helicase and RNA primase.</text>
</comment>
<dbReference type="GO" id="GO:0006271">
    <property type="term" value="P:DNA strand elongation involved in DNA replication"/>
    <property type="evidence" value="ECO:0007669"/>
    <property type="project" value="TreeGrafter"/>
</dbReference>
<dbReference type="GO" id="GO:0008408">
    <property type="term" value="F:3'-5' exonuclease activity"/>
    <property type="evidence" value="ECO:0007669"/>
    <property type="project" value="InterPro"/>
</dbReference>